<evidence type="ECO:0000256" key="1">
    <source>
        <dbReference type="SAM" id="Phobius"/>
    </source>
</evidence>
<dbReference type="PANTHER" id="PTHR43404">
    <property type="entry name" value="LIPOPOLYSACCHARIDE CHOLINEPHOSPHOTRANSFERASE LICD"/>
    <property type="match status" value="1"/>
</dbReference>
<protein>
    <recommendedName>
        <fullName evidence="2">LicD/FKTN/FKRP nucleotidyltransferase domain-containing protein</fullName>
    </recommendedName>
</protein>
<evidence type="ECO:0000313" key="3">
    <source>
        <dbReference type="EMBL" id="KAK3777028.1"/>
    </source>
</evidence>
<sequence>MFCLCDFTALDKRREKRSIHSKKRPSKITKKIKNTISQPSNGVMWKLNPTSALLHKKLCRYLLVIFFILLLLLTSRDIILIWFFRLPPLVRDIPTLELMHMHLGFSSYIPQNITAEVPSSCATYKLAPHHQRALTAELSLQRSSKDPKTRIGTESQNSWASFYNAFHHGSLLKDVHENFKPALNSEEKHEILLTYKVLAQALRTSRIEFFLVGGSLLGTYRHHGLIPWDDDFDIGVSVLSWDKVRSSLSCVPGFQLIAESRTHWKFFKNVSEKEQDILKRERPLHLGNGKLPPRIVDVPAQRCFPLGFSPLRKSSGPDTAAHRGHFTKKFRY</sequence>
<dbReference type="GO" id="GO:0009100">
    <property type="term" value="P:glycoprotein metabolic process"/>
    <property type="evidence" value="ECO:0007669"/>
    <property type="project" value="UniProtKB-ARBA"/>
</dbReference>
<keyword evidence="1" id="KW-0472">Membrane</keyword>
<proteinExistence type="predicted"/>
<dbReference type="AlphaFoldDB" id="A0AAE1DPK5"/>
<feature type="domain" description="LicD/FKTN/FKRP nucleotidyltransferase" evidence="2">
    <location>
        <begin position="206"/>
        <end position="236"/>
    </location>
</feature>
<accession>A0AAE1DPK5</accession>
<keyword evidence="4" id="KW-1185">Reference proteome</keyword>
<gene>
    <name evidence="3" type="ORF">RRG08_008882</name>
</gene>
<feature type="transmembrane region" description="Helical" evidence="1">
    <location>
        <begin position="61"/>
        <end position="84"/>
    </location>
</feature>
<dbReference type="EMBL" id="JAWDGP010003139">
    <property type="protein sequence ID" value="KAK3777028.1"/>
    <property type="molecule type" value="Genomic_DNA"/>
</dbReference>
<keyword evidence="1" id="KW-1133">Transmembrane helix</keyword>
<dbReference type="Pfam" id="PF04991">
    <property type="entry name" value="LicD"/>
    <property type="match status" value="1"/>
</dbReference>
<evidence type="ECO:0000313" key="4">
    <source>
        <dbReference type="Proteomes" id="UP001283361"/>
    </source>
</evidence>
<dbReference type="PANTHER" id="PTHR43404:SF1">
    <property type="entry name" value="MNN4P"/>
    <property type="match status" value="1"/>
</dbReference>
<name>A0AAE1DPK5_9GAST</name>
<reference evidence="3" key="1">
    <citation type="journal article" date="2023" name="G3 (Bethesda)">
        <title>A reference genome for the long-term kleptoplast-retaining sea slug Elysia crispata morphotype clarki.</title>
        <authorList>
            <person name="Eastman K.E."/>
            <person name="Pendleton A.L."/>
            <person name="Shaikh M.A."/>
            <person name="Suttiyut T."/>
            <person name="Ogas R."/>
            <person name="Tomko P."/>
            <person name="Gavelis G."/>
            <person name="Widhalm J.R."/>
            <person name="Wisecaver J.H."/>
        </authorList>
    </citation>
    <scope>NUCLEOTIDE SEQUENCE</scope>
    <source>
        <strain evidence="3">ECLA1</strain>
    </source>
</reference>
<dbReference type="Proteomes" id="UP001283361">
    <property type="component" value="Unassembled WGS sequence"/>
</dbReference>
<organism evidence="3 4">
    <name type="scientific">Elysia crispata</name>
    <name type="common">lettuce slug</name>
    <dbReference type="NCBI Taxonomy" id="231223"/>
    <lineage>
        <taxon>Eukaryota</taxon>
        <taxon>Metazoa</taxon>
        <taxon>Spiralia</taxon>
        <taxon>Lophotrochozoa</taxon>
        <taxon>Mollusca</taxon>
        <taxon>Gastropoda</taxon>
        <taxon>Heterobranchia</taxon>
        <taxon>Euthyneura</taxon>
        <taxon>Panpulmonata</taxon>
        <taxon>Sacoglossa</taxon>
        <taxon>Placobranchoidea</taxon>
        <taxon>Plakobranchidae</taxon>
        <taxon>Elysia</taxon>
    </lineage>
</organism>
<evidence type="ECO:0000259" key="2">
    <source>
        <dbReference type="Pfam" id="PF04991"/>
    </source>
</evidence>
<comment type="caution">
    <text evidence="3">The sequence shown here is derived from an EMBL/GenBank/DDBJ whole genome shotgun (WGS) entry which is preliminary data.</text>
</comment>
<keyword evidence="1" id="KW-0812">Transmembrane</keyword>
<dbReference type="InterPro" id="IPR052942">
    <property type="entry name" value="LPS_cholinephosphotransferase"/>
</dbReference>
<dbReference type="InterPro" id="IPR007074">
    <property type="entry name" value="LicD/FKTN/FKRP_NTP_transf"/>
</dbReference>